<dbReference type="Proteomes" id="UP000800040">
    <property type="component" value="Unassembled WGS sequence"/>
</dbReference>
<sequence length="468" mass="55877">PRGEKKLKNPTVKTHWPEEPNSAEELENWILQTREALLDWLRQAHVRANQSQTSPFGTTQEIRKLTQEADRVWETHKVHTDVETGRIKDRSAAGKAVQDMSEQATLREQLHSKFVTRHAHLELKYAQAAWEDFLYYQNAWNRRYFDPDQSYHVTKMERKYEEEKDPPSAPEPDYGKLNWIMHEDDPDYLLDCYVYWRNHLIQLYTKWKLAYRKNMPAEVGPDIAHRYTQPPRTTCNQTLEPGKFRHEHLELRFPHNKRKVPDQAEIEEIYPDKKTQAASKLLDEKHGTEPIKWNLDEEAFKKMQADKDKKYRSDPLTQALLPKNYVLHHGSMETSFDWPTSYDSPDWGHQISTTLKRKRYIYEEVSDAENISNEEDRYKKDANGNKIKKIDTRPRYKKKKMPPRSNGRTKKVFVHDLEQDRSVVGRSRETGKWPGHYERQKVDEYEPEMVGRNKRAKHPPRYFFENEF</sequence>
<dbReference type="AlphaFoldDB" id="A0A6A5K6D9"/>
<dbReference type="EMBL" id="ML975350">
    <property type="protein sequence ID" value="KAF1831940.1"/>
    <property type="molecule type" value="Genomic_DNA"/>
</dbReference>
<keyword evidence="3" id="KW-1185">Reference proteome</keyword>
<feature type="non-terminal residue" evidence="2">
    <location>
        <position position="468"/>
    </location>
</feature>
<feature type="compositionally biased region" description="Basic residues" evidence="1">
    <location>
        <begin position="395"/>
        <end position="412"/>
    </location>
</feature>
<evidence type="ECO:0000313" key="2">
    <source>
        <dbReference type="EMBL" id="KAF1831940.1"/>
    </source>
</evidence>
<dbReference type="OrthoDB" id="3787237at2759"/>
<evidence type="ECO:0000256" key="1">
    <source>
        <dbReference type="SAM" id="MobiDB-lite"/>
    </source>
</evidence>
<feature type="compositionally biased region" description="Basic and acidic residues" evidence="1">
    <location>
        <begin position="413"/>
        <end position="444"/>
    </location>
</feature>
<organism evidence="2 3">
    <name type="scientific">Decorospora gaudefroyi</name>
    <dbReference type="NCBI Taxonomy" id="184978"/>
    <lineage>
        <taxon>Eukaryota</taxon>
        <taxon>Fungi</taxon>
        <taxon>Dikarya</taxon>
        <taxon>Ascomycota</taxon>
        <taxon>Pezizomycotina</taxon>
        <taxon>Dothideomycetes</taxon>
        <taxon>Pleosporomycetidae</taxon>
        <taxon>Pleosporales</taxon>
        <taxon>Pleosporineae</taxon>
        <taxon>Pleosporaceae</taxon>
        <taxon>Decorospora</taxon>
    </lineage>
</organism>
<gene>
    <name evidence="2" type="ORF">BDW02DRAFT_467055</name>
</gene>
<proteinExistence type="predicted"/>
<protein>
    <submittedName>
        <fullName evidence="2">Uncharacterized protein</fullName>
    </submittedName>
</protein>
<feature type="non-terminal residue" evidence="2">
    <location>
        <position position="1"/>
    </location>
</feature>
<accession>A0A6A5K6D9</accession>
<reference evidence="2" key="1">
    <citation type="submission" date="2020-01" db="EMBL/GenBank/DDBJ databases">
        <authorList>
            <consortium name="DOE Joint Genome Institute"/>
            <person name="Haridas S."/>
            <person name="Albert R."/>
            <person name="Binder M."/>
            <person name="Bloem J."/>
            <person name="Labutti K."/>
            <person name="Salamov A."/>
            <person name="Andreopoulos B."/>
            <person name="Baker S.E."/>
            <person name="Barry K."/>
            <person name="Bills G."/>
            <person name="Bluhm B.H."/>
            <person name="Cannon C."/>
            <person name="Castanera R."/>
            <person name="Culley D.E."/>
            <person name="Daum C."/>
            <person name="Ezra D."/>
            <person name="Gonzalez J.B."/>
            <person name="Henrissat B."/>
            <person name="Kuo A."/>
            <person name="Liang C."/>
            <person name="Lipzen A."/>
            <person name="Lutzoni F."/>
            <person name="Magnuson J."/>
            <person name="Mondo S."/>
            <person name="Nolan M."/>
            <person name="Ohm R."/>
            <person name="Pangilinan J."/>
            <person name="Park H.-J."/>
            <person name="Ramirez L."/>
            <person name="Alfaro M."/>
            <person name="Sun H."/>
            <person name="Tritt A."/>
            <person name="Yoshinaga Y."/>
            <person name="Zwiers L.-H."/>
            <person name="Turgeon B.G."/>
            <person name="Goodwin S.B."/>
            <person name="Spatafora J.W."/>
            <person name="Crous P.W."/>
            <person name="Grigoriev I.V."/>
        </authorList>
    </citation>
    <scope>NUCLEOTIDE SEQUENCE</scope>
    <source>
        <strain evidence="2">P77</strain>
    </source>
</reference>
<name>A0A6A5K6D9_9PLEO</name>
<feature type="region of interest" description="Disordered" evidence="1">
    <location>
        <begin position="395"/>
        <end position="453"/>
    </location>
</feature>
<evidence type="ECO:0000313" key="3">
    <source>
        <dbReference type="Proteomes" id="UP000800040"/>
    </source>
</evidence>
<feature type="region of interest" description="Disordered" evidence="1">
    <location>
        <begin position="1"/>
        <end position="20"/>
    </location>
</feature>